<comment type="caution">
    <text evidence="2">The sequence shown here is derived from an EMBL/GenBank/DDBJ whole genome shotgun (WGS) entry which is preliminary data.</text>
</comment>
<protein>
    <submittedName>
        <fullName evidence="2">Uncharacterized protein</fullName>
    </submittedName>
</protein>
<name>A0A835XYD4_9CHLO</name>
<feature type="compositionally biased region" description="Low complexity" evidence="1">
    <location>
        <begin position="291"/>
        <end position="309"/>
    </location>
</feature>
<sequence>MVSEASGLADRLTCSLTVMLYAILTNRTYEYVWYGHHVLWESLSSPYIDWRSPPRDQHEGTQLVRDANGTVLPHVTENYWWSKPGRTELLARKYVDPSNATAKEEVRQLFAEVDLMSYGKEYDTVIWTSNNGLLRWMVQNPFLAPRLTEMNLTMNNAVRCLFNFAYTPSPAALAPFRQGDLLDKLLDPNNFVIGIQMRLGDHIFKQDTGHIAEGHRSYRPDAFIGEPYFACALELTAQLEALPEFGGKPSRSWGDYLSSLVLSASGFRLPWFGRRSSSGSNRPRSERAGEAEAQAGGSSSAAGGPRNASVDQSGSAPPPPRKVYWFLVSDSAAVRKAARERFGGSGRLLVAEDLPLDHVNDYSRNGQVGLHVAAGELWLFGLAHIHIITPTSTYGRLGAMAGLNQPNKMYSMFDHKRRRCLLTKPDRMEEVATWSTGVRRRG</sequence>
<evidence type="ECO:0000313" key="2">
    <source>
        <dbReference type="EMBL" id="KAG2493352.1"/>
    </source>
</evidence>
<keyword evidence="3" id="KW-1185">Reference proteome</keyword>
<proteinExistence type="predicted"/>
<dbReference type="AlphaFoldDB" id="A0A835XYD4"/>
<dbReference type="Proteomes" id="UP000612055">
    <property type="component" value="Unassembled WGS sequence"/>
</dbReference>
<accession>A0A835XYD4</accession>
<evidence type="ECO:0000313" key="3">
    <source>
        <dbReference type="Proteomes" id="UP000612055"/>
    </source>
</evidence>
<feature type="region of interest" description="Disordered" evidence="1">
    <location>
        <begin position="276"/>
        <end position="318"/>
    </location>
</feature>
<gene>
    <name evidence="2" type="ORF">HYH03_008485</name>
</gene>
<reference evidence="2" key="1">
    <citation type="journal article" date="2020" name="bioRxiv">
        <title>Comparative genomics of Chlamydomonas.</title>
        <authorList>
            <person name="Craig R.J."/>
            <person name="Hasan A.R."/>
            <person name="Ness R.W."/>
            <person name="Keightley P.D."/>
        </authorList>
    </citation>
    <scope>NUCLEOTIDE SEQUENCE</scope>
    <source>
        <strain evidence="2">CCAP 11/70</strain>
    </source>
</reference>
<dbReference type="EMBL" id="JAEHOE010000038">
    <property type="protein sequence ID" value="KAG2493352.1"/>
    <property type="molecule type" value="Genomic_DNA"/>
</dbReference>
<dbReference type="OrthoDB" id="543231at2759"/>
<evidence type="ECO:0000256" key="1">
    <source>
        <dbReference type="SAM" id="MobiDB-lite"/>
    </source>
</evidence>
<organism evidence="2 3">
    <name type="scientific">Edaphochlamys debaryana</name>
    <dbReference type="NCBI Taxonomy" id="47281"/>
    <lineage>
        <taxon>Eukaryota</taxon>
        <taxon>Viridiplantae</taxon>
        <taxon>Chlorophyta</taxon>
        <taxon>core chlorophytes</taxon>
        <taxon>Chlorophyceae</taxon>
        <taxon>CS clade</taxon>
        <taxon>Chlamydomonadales</taxon>
        <taxon>Chlamydomonadales incertae sedis</taxon>
        <taxon>Edaphochlamys</taxon>
    </lineage>
</organism>